<reference evidence="2" key="1">
    <citation type="submission" date="2022-11" db="UniProtKB">
        <authorList>
            <consortium name="WormBaseParasite"/>
        </authorList>
    </citation>
    <scope>IDENTIFICATION</scope>
</reference>
<sequence>MCCAGAVACYSAAGFTFGTVVASAATPVVILGCNAALGACSA</sequence>
<accession>A0A915HNL3</accession>
<evidence type="ECO:0000313" key="1">
    <source>
        <dbReference type="Proteomes" id="UP000887565"/>
    </source>
</evidence>
<dbReference type="PANTHER" id="PTHR37475:SF1">
    <property type="entry name" value="ZYGOTE-SPECIFIC PROTEIN"/>
    <property type="match status" value="1"/>
</dbReference>
<dbReference type="WBParaSite" id="nRc.2.0.1.t03533-RA">
    <property type="protein sequence ID" value="nRc.2.0.1.t03533-RA"/>
    <property type="gene ID" value="nRc.2.0.1.g03533"/>
</dbReference>
<keyword evidence="1" id="KW-1185">Reference proteome</keyword>
<dbReference type="Proteomes" id="UP000887565">
    <property type="component" value="Unplaced"/>
</dbReference>
<proteinExistence type="predicted"/>
<organism evidence="1 2">
    <name type="scientific">Romanomermis culicivorax</name>
    <name type="common">Nematode worm</name>
    <dbReference type="NCBI Taxonomy" id="13658"/>
    <lineage>
        <taxon>Eukaryota</taxon>
        <taxon>Metazoa</taxon>
        <taxon>Ecdysozoa</taxon>
        <taxon>Nematoda</taxon>
        <taxon>Enoplea</taxon>
        <taxon>Dorylaimia</taxon>
        <taxon>Mermithida</taxon>
        <taxon>Mermithoidea</taxon>
        <taxon>Mermithidae</taxon>
        <taxon>Romanomermis</taxon>
    </lineage>
</organism>
<dbReference type="PANTHER" id="PTHR37475">
    <property type="entry name" value="ZYGOTE-SPECIFIC CLASS V COPY B GENE PROTEIN"/>
    <property type="match status" value="1"/>
</dbReference>
<name>A0A915HNL3_ROMCU</name>
<dbReference type="AlphaFoldDB" id="A0A915HNL3"/>
<evidence type="ECO:0000313" key="2">
    <source>
        <dbReference type="WBParaSite" id="nRc.2.0.1.t03533-RA"/>
    </source>
</evidence>
<protein>
    <submittedName>
        <fullName evidence="2">Uncharacterized protein</fullName>
    </submittedName>
</protein>